<dbReference type="Gene3D" id="2.40.50.100">
    <property type="match status" value="1"/>
</dbReference>
<dbReference type="Pfam" id="PF01016">
    <property type="entry name" value="Ribosomal_L27"/>
    <property type="match status" value="1"/>
</dbReference>
<dbReference type="PROSITE" id="PS00831">
    <property type="entry name" value="RIBOSOMAL_L27"/>
    <property type="match status" value="1"/>
</dbReference>
<dbReference type="Proteomes" id="UP000526033">
    <property type="component" value="Unassembled WGS sequence"/>
</dbReference>
<comment type="similarity">
    <text evidence="1">Belongs to the bacterial ribosomal protein bL27 family.</text>
</comment>
<proteinExistence type="inferred from homology"/>
<dbReference type="GO" id="GO:0006412">
    <property type="term" value="P:translation"/>
    <property type="evidence" value="ECO:0007669"/>
    <property type="project" value="InterPro"/>
</dbReference>
<evidence type="ECO:0000256" key="4">
    <source>
        <dbReference type="ARBA" id="ARBA00035175"/>
    </source>
</evidence>
<evidence type="ECO:0000256" key="3">
    <source>
        <dbReference type="ARBA" id="ARBA00023274"/>
    </source>
</evidence>
<evidence type="ECO:0000256" key="6">
    <source>
        <dbReference type="SAM" id="MobiDB-lite"/>
    </source>
</evidence>
<dbReference type="PANTHER" id="PTHR15893">
    <property type="entry name" value="RIBOSOMAL PROTEIN L27"/>
    <property type="match status" value="1"/>
</dbReference>
<dbReference type="AlphaFoldDB" id="A0A7X9HH07"/>
<keyword evidence="3" id="KW-0687">Ribonucleoprotein</keyword>
<evidence type="ECO:0000256" key="5">
    <source>
        <dbReference type="ARBA" id="ARBA00035477"/>
    </source>
</evidence>
<evidence type="ECO:0000313" key="7">
    <source>
        <dbReference type="EMBL" id="NMB69891.1"/>
    </source>
</evidence>
<dbReference type="GO" id="GO:0003735">
    <property type="term" value="F:structural constituent of ribosome"/>
    <property type="evidence" value="ECO:0007669"/>
    <property type="project" value="InterPro"/>
</dbReference>
<sequence>MAHTKSGGSKAGQGGNVAGKRLGVKIGGGSLIKTGQIIVRQRGRVYIPGKNVDMGKDFTLFALADGVVEFVWETKKKKKVNVVPQA</sequence>
<feature type="region of interest" description="Disordered" evidence="6">
    <location>
        <begin position="1"/>
        <end position="21"/>
    </location>
</feature>
<gene>
    <name evidence="7" type="primary">rpmA</name>
    <name evidence="7" type="ORF">GYA27_01665</name>
</gene>
<keyword evidence="2 7" id="KW-0689">Ribosomal protein</keyword>
<dbReference type="PRINTS" id="PR00063">
    <property type="entry name" value="RIBOSOMALL27"/>
</dbReference>
<reference evidence="7 8" key="1">
    <citation type="journal article" date="2020" name="Biotechnol. Biofuels">
        <title>New insights from the biogas microbiome by comprehensive genome-resolved metagenomics of nearly 1600 species originating from multiple anaerobic digesters.</title>
        <authorList>
            <person name="Campanaro S."/>
            <person name="Treu L."/>
            <person name="Rodriguez-R L.M."/>
            <person name="Kovalovszki A."/>
            <person name="Ziels R.M."/>
            <person name="Maus I."/>
            <person name="Zhu X."/>
            <person name="Kougias P.G."/>
            <person name="Basile A."/>
            <person name="Luo G."/>
            <person name="Schluter A."/>
            <person name="Konstantinidis K.T."/>
            <person name="Angelidaki I."/>
        </authorList>
    </citation>
    <scope>NUCLEOTIDE SEQUENCE [LARGE SCALE GENOMIC DNA]</scope>
    <source>
        <strain evidence="7">AS27yjCOA_165</strain>
    </source>
</reference>
<dbReference type="GO" id="GO:1990904">
    <property type="term" value="C:ribonucleoprotein complex"/>
    <property type="evidence" value="ECO:0007669"/>
    <property type="project" value="UniProtKB-KW"/>
</dbReference>
<evidence type="ECO:0000256" key="2">
    <source>
        <dbReference type="ARBA" id="ARBA00022980"/>
    </source>
</evidence>
<evidence type="ECO:0000256" key="1">
    <source>
        <dbReference type="ARBA" id="ARBA00010797"/>
    </source>
</evidence>
<comment type="caution">
    <text evidence="7">The sequence shown here is derived from an EMBL/GenBank/DDBJ whole genome shotgun (WGS) entry which is preliminary data.</text>
</comment>
<protein>
    <recommendedName>
        <fullName evidence="4">Large ribosomal subunit protein bL27</fullName>
    </recommendedName>
    <alternativeName>
        <fullName evidence="5">50S ribosomal protein L27</fullName>
    </alternativeName>
</protein>
<dbReference type="InterPro" id="IPR001684">
    <property type="entry name" value="Ribosomal_bL27"/>
</dbReference>
<dbReference type="InterPro" id="IPR018261">
    <property type="entry name" value="Ribosomal_bL27_CS"/>
</dbReference>
<dbReference type="EMBL" id="JAAZNL010000016">
    <property type="protein sequence ID" value="NMB69891.1"/>
    <property type="molecule type" value="Genomic_DNA"/>
</dbReference>
<dbReference type="GO" id="GO:0005840">
    <property type="term" value="C:ribosome"/>
    <property type="evidence" value="ECO:0007669"/>
    <property type="project" value="UniProtKB-KW"/>
</dbReference>
<dbReference type="SUPFAM" id="SSF110324">
    <property type="entry name" value="Ribosomal L27 protein-like"/>
    <property type="match status" value="1"/>
</dbReference>
<accession>A0A7X9HH07</accession>
<organism evidence="7 8">
    <name type="scientific">candidate division WWE3 bacterium</name>
    <dbReference type="NCBI Taxonomy" id="2053526"/>
    <lineage>
        <taxon>Bacteria</taxon>
        <taxon>Katanobacteria</taxon>
    </lineage>
</organism>
<dbReference type="PANTHER" id="PTHR15893:SF0">
    <property type="entry name" value="LARGE RIBOSOMAL SUBUNIT PROTEIN BL27M"/>
    <property type="match status" value="1"/>
</dbReference>
<evidence type="ECO:0000313" key="8">
    <source>
        <dbReference type="Proteomes" id="UP000526033"/>
    </source>
</evidence>
<name>A0A7X9HH07_UNCKA</name>